<dbReference type="GO" id="GO:0042025">
    <property type="term" value="C:host cell nucleus"/>
    <property type="evidence" value="ECO:0007669"/>
    <property type="project" value="UniProtKB-SubCell"/>
</dbReference>
<dbReference type="InterPro" id="IPR038575">
    <property type="entry name" value="E6_sf"/>
</dbReference>
<dbReference type="GO" id="GO:0006351">
    <property type="term" value="P:DNA-templated transcription"/>
    <property type="evidence" value="ECO:0007669"/>
    <property type="project" value="UniProtKB-UniRule"/>
</dbReference>
<evidence type="ECO:0000256" key="12">
    <source>
        <dbReference type="ARBA" id="ARBA00023163"/>
    </source>
</evidence>
<organism evidence="18 19">
    <name type="scientific">Crocuta crocuta papillomavirus 1</name>
    <dbReference type="NCBI Taxonomy" id="1104917"/>
    <lineage>
        <taxon>Viruses</taxon>
        <taxon>Monodnaviria</taxon>
        <taxon>Shotokuvirae</taxon>
        <taxon>Cossaviricota</taxon>
        <taxon>Papovaviricetes</taxon>
        <taxon>Zurhausenvirales</taxon>
        <taxon>Papillomaviridae</taxon>
        <taxon>Firstpapillomavirinae</taxon>
        <taxon>Lambdapapillomavirus</taxon>
        <taxon>Lambdapapillomavirus 5</taxon>
    </lineage>
</organism>
<dbReference type="Pfam" id="PF00518">
    <property type="entry name" value="E6"/>
    <property type="match status" value="1"/>
</dbReference>
<proteinExistence type="inferred from homology"/>
<evidence type="ECO:0000256" key="14">
    <source>
        <dbReference type="ARBA" id="ARBA00023280"/>
    </source>
</evidence>
<keyword evidence="10 16" id="KW-0238">DNA-binding</keyword>
<keyword evidence="12 16" id="KW-0804">Transcription</keyword>
<comment type="subcellular location">
    <subcellularLocation>
        <location evidence="16 17">Host cytoplasm</location>
    </subcellularLocation>
    <subcellularLocation>
        <location evidence="16 17">Host nucleus</location>
    </subcellularLocation>
</comment>
<keyword evidence="8 16" id="KW-0862">Zinc</keyword>
<keyword evidence="6 16" id="KW-0479">Metal-binding</keyword>
<evidence type="ECO:0000256" key="10">
    <source>
        <dbReference type="ARBA" id="ARBA00023125"/>
    </source>
</evidence>
<dbReference type="Gene3D" id="3.30.240.40">
    <property type="entry name" value="E6 early regulatory protein"/>
    <property type="match status" value="2"/>
</dbReference>
<evidence type="ECO:0000256" key="8">
    <source>
        <dbReference type="ARBA" id="ARBA00022833"/>
    </source>
</evidence>
<keyword evidence="7 16" id="KW-0863">Zinc-finger</keyword>
<dbReference type="GO" id="GO:0006355">
    <property type="term" value="P:regulation of DNA-templated transcription"/>
    <property type="evidence" value="ECO:0007669"/>
    <property type="project" value="UniProtKB-UniRule"/>
</dbReference>
<dbReference type="OrthoDB" id="27353at10239"/>
<reference evidence="18 19" key="1">
    <citation type="journal article" date="2013" name="Genome Announc.">
        <title>Complete Genome Sequence of the Crocuta crocuta Papillomavirus Type 1 (CcrPV1) from a Spotted Hyena, the First Papillomavirus Characterized in a Member of the Hyaenidae.</title>
        <authorList>
            <person name="Stevens H."/>
            <person name="Heylen E."/>
            <person name="De Keyser K."/>
            <person name="Maes R."/>
            <person name="Kiupel M."/>
            <person name="Wise A."/>
            <person name="Nelson K."/>
            <person name="Holekamp K."/>
            <person name="Engh A."/>
            <person name="McKnight C."/>
            <person name="Van Ranst M."/>
            <person name="Rector A."/>
        </authorList>
    </citation>
    <scope>NUCLEOTIDE SEQUENCE [LARGE SCALE GENOMIC DNA]</scope>
</reference>
<evidence type="ECO:0000256" key="4">
    <source>
        <dbReference type="ARBA" id="ARBA00022581"/>
    </source>
</evidence>
<dbReference type="KEGG" id="vg:13564473"/>
<evidence type="ECO:0000256" key="6">
    <source>
        <dbReference type="ARBA" id="ARBA00022723"/>
    </source>
</evidence>
<comment type="caution">
    <text evidence="16">Lacks conserved residue(s) required for the propagation of feature annotation.</text>
</comment>
<dbReference type="GO" id="GO:0003677">
    <property type="term" value="F:DNA binding"/>
    <property type="evidence" value="ECO:0007669"/>
    <property type="project" value="UniProtKB-UniRule"/>
</dbReference>
<keyword evidence="5 16" id="KW-1090">Inhibition of host innate immune response by virus</keyword>
<gene>
    <name evidence="16 18" type="primary">E6</name>
</gene>
<comment type="function">
    <text evidence="16">Plays a major role in the induction and maintenance of cellular transformation. E6 associates with host UBE3A/E6-AP ubiquitin-protein ligase and modulates its activity. Protects host keratinocytes from apoptosis by mediating the degradation of host BAK1. May also inhibit host immune response.</text>
</comment>
<evidence type="ECO:0000256" key="16">
    <source>
        <dbReference type="HAMAP-Rule" id="MF_04006"/>
    </source>
</evidence>
<dbReference type="InterPro" id="IPR001334">
    <property type="entry name" value="E6"/>
</dbReference>
<dbReference type="GO" id="GO:0030430">
    <property type="term" value="C:host cell cytoplasm"/>
    <property type="evidence" value="ECO:0007669"/>
    <property type="project" value="UniProtKB-SubCell"/>
</dbReference>
<evidence type="ECO:0000256" key="3">
    <source>
        <dbReference type="ARBA" id="ARBA00022562"/>
    </source>
</evidence>
<evidence type="ECO:0000256" key="15">
    <source>
        <dbReference type="ARBA" id="ARBA00023323"/>
    </source>
</evidence>
<dbReference type="GO" id="GO:0052170">
    <property type="term" value="P:symbiont-mediated suppression of host innate immune response"/>
    <property type="evidence" value="ECO:0007669"/>
    <property type="project" value="UniProtKB-KW"/>
</dbReference>
<keyword evidence="13 16" id="KW-1035">Host cytoplasm</keyword>
<dbReference type="SUPFAM" id="SSF161229">
    <property type="entry name" value="E6 C-terminal domain-like"/>
    <property type="match status" value="2"/>
</dbReference>
<dbReference type="EMBL" id="HQ585856">
    <property type="protein sequence ID" value="AER38247.1"/>
    <property type="molecule type" value="Genomic_DNA"/>
</dbReference>
<dbReference type="RefSeq" id="YP_006666514.1">
    <property type="nucleotide sequence ID" value="NC_018575.1"/>
</dbReference>
<evidence type="ECO:0000256" key="13">
    <source>
        <dbReference type="ARBA" id="ARBA00023200"/>
    </source>
</evidence>
<evidence type="ECO:0000256" key="5">
    <source>
        <dbReference type="ARBA" id="ARBA00022632"/>
    </source>
</evidence>
<evidence type="ECO:0000256" key="1">
    <source>
        <dbReference type="ARBA" id="ARBA00006346"/>
    </source>
</evidence>
<evidence type="ECO:0000313" key="19">
    <source>
        <dbReference type="Proteomes" id="UP000106331"/>
    </source>
</evidence>
<evidence type="ECO:0000256" key="7">
    <source>
        <dbReference type="ARBA" id="ARBA00022771"/>
    </source>
</evidence>
<accession>J7F282</accession>
<keyword evidence="9 16" id="KW-0805">Transcription regulation</keyword>
<keyword evidence="4 16" id="KW-0945">Host-virus interaction</keyword>
<evidence type="ECO:0000256" key="9">
    <source>
        <dbReference type="ARBA" id="ARBA00023015"/>
    </source>
</evidence>
<dbReference type="GO" id="GO:0039648">
    <property type="term" value="P:symbiont-mediated perturbation of host ubiquitin-like protein modification"/>
    <property type="evidence" value="ECO:0007669"/>
    <property type="project" value="UniProtKB-UniRule"/>
</dbReference>
<dbReference type="GO" id="GO:0039502">
    <property type="term" value="P:symbiont-mediated suppression of host type I interferon-mediated signaling pathway"/>
    <property type="evidence" value="ECO:0007669"/>
    <property type="project" value="UniProtKB-UniRule"/>
</dbReference>
<dbReference type="HAMAP" id="MF_04006">
    <property type="entry name" value="HPV_E6"/>
    <property type="match status" value="1"/>
</dbReference>
<keyword evidence="14 16" id="KW-0899">Viral immunoevasion</keyword>
<evidence type="ECO:0000256" key="17">
    <source>
        <dbReference type="RuleBase" id="RU363123"/>
    </source>
</evidence>
<keyword evidence="3 16" id="KW-1048">Host nucleus</keyword>
<keyword evidence="11 16" id="KW-0010">Activator</keyword>
<dbReference type="GO" id="GO:0008270">
    <property type="term" value="F:zinc ion binding"/>
    <property type="evidence" value="ECO:0007669"/>
    <property type="project" value="UniProtKB-KW"/>
</dbReference>
<keyword evidence="2 16" id="KW-0244">Early protein</keyword>
<comment type="subunit">
    <text evidence="16">Forms homodimers. Interacts with ubiquitin-protein ligase UBE3A/E6-AP; this interaction stimulates UBE3A ubiquitin activity. Interacts with host BAK1.</text>
</comment>
<dbReference type="Proteomes" id="UP000106331">
    <property type="component" value="Segment"/>
</dbReference>
<dbReference type="GeneID" id="13564473"/>
<comment type="similarity">
    <text evidence="1 16 17">Belongs to the papillomaviridae E6 protein family.</text>
</comment>
<keyword evidence="15 16" id="KW-1119">Modulation of host cell apoptosis by virus</keyword>
<evidence type="ECO:0000313" key="18">
    <source>
        <dbReference type="EMBL" id="AER38247.1"/>
    </source>
</evidence>
<name>J7F282_9PAPI</name>
<evidence type="ECO:0000256" key="11">
    <source>
        <dbReference type="ARBA" id="ARBA00023159"/>
    </source>
</evidence>
<evidence type="ECO:0000256" key="2">
    <source>
        <dbReference type="ARBA" id="ARBA00022518"/>
    </source>
</evidence>
<dbReference type="GO" id="GO:0052150">
    <property type="term" value="P:symbiont-mediated perturbation of host apoptosis"/>
    <property type="evidence" value="ECO:0007669"/>
    <property type="project" value="UniProtKB-KW"/>
</dbReference>
<feature type="zinc finger region" evidence="16">
    <location>
        <begin position="33"/>
        <end position="69"/>
    </location>
</feature>
<protein>
    <recommendedName>
        <fullName evidence="16 17">Protein E6</fullName>
    </recommendedName>
</protein>
<sequence length="143" mass="16127">MKSGLGAFMERPTSVKGLSTALQIPFVDVLLACRFCLHFLTYIDKACFDEWPLTLQWINGCAFGCCLLCLKKCCYLEKALYFNRNLTESELLNLQLNLKGIGVRCGSCMKTLTDSEKDYCVKTNNLYLARFKIRGTCGLCCLC</sequence>
<keyword evidence="19" id="KW-1185">Reference proteome</keyword>